<reference evidence="2" key="1">
    <citation type="journal article" date="2020" name="mSystems">
        <title>Genome- and Community-Level Interaction Insights into Carbon Utilization and Element Cycling Functions of Hydrothermarchaeota in Hydrothermal Sediment.</title>
        <authorList>
            <person name="Zhou Z."/>
            <person name="Liu Y."/>
            <person name="Xu W."/>
            <person name="Pan J."/>
            <person name="Luo Z.H."/>
            <person name="Li M."/>
        </authorList>
    </citation>
    <scope>NUCLEOTIDE SEQUENCE [LARGE SCALE GENOMIC DNA]</scope>
    <source>
        <strain evidence="2">SpSt-1135</strain>
    </source>
</reference>
<evidence type="ECO:0000256" key="1">
    <source>
        <dbReference type="SAM" id="Phobius"/>
    </source>
</evidence>
<evidence type="ECO:0000313" key="2">
    <source>
        <dbReference type="EMBL" id="HHS48365.1"/>
    </source>
</evidence>
<dbReference type="Gene3D" id="1.20.1740.10">
    <property type="entry name" value="Amino acid/polyamine transporter I"/>
    <property type="match status" value="1"/>
</dbReference>
<keyword evidence="1" id="KW-1133">Transmembrane helix</keyword>
<proteinExistence type="predicted"/>
<feature type="transmembrane region" description="Helical" evidence="1">
    <location>
        <begin position="33"/>
        <end position="55"/>
    </location>
</feature>
<dbReference type="AlphaFoldDB" id="A0A7C6A6C6"/>
<sequence length="67" mass="7364">MELFRKKTVEIIEDDTREGQPHSLKKALSWFDLILLGIGGIISTGIFVITGVAAAKYARFALIVSLT</sequence>
<dbReference type="Proteomes" id="UP000886400">
    <property type="component" value="Unassembled WGS sequence"/>
</dbReference>
<dbReference type="EMBL" id="DRZX01000030">
    <property type="protein sequence ID" value="HHS48365.1"/>
    <property type="molecule type" value="Genomic_DNA"/>
</dbReference>
<keyword evidence="1" id="KW-0472">Membrane</keyword>
<accession>A0A7C6A6C6</accession>
<keyword evidence="1" id="KW-0812">Transmembrane</keyword>
<protein>
    <recommendedName>
        <fullName evidence="3">Amino acid permease</fullName>
    </recommendedName>
</protein>
<evidence type="ECO:0008006" key="3">
    <source>
        <dbReference type="Google" id="ProtNLM"/>
    </source>
</evidence>
<gene>
    <name evidence="2" type="ORF">ENM99_00605</name>
</gene>
<organism evidence="2">
    <name type="scientific">Desulfurella acetivorans</name>
    <dbReference type="NCBI Taxonomy" id="33002"/>
    <lineage>
        <taxon>Bacteria</taxon>
        <taxon>Pseudomonadati</taxon>
        <taxon>Campylobacterota</taxon>
        <taxon>Desulfurellia</taxon>
        <taxon>Desulfurellales</taxon>
        <taxon>Desulfurellaceae</taxon>
        <taxon>Desulfurella</taxon>
    </lineage>
</organism>
<comment type="caution">
    <text evidence="2">The sequence shown here is derived from an EMBL/GenBank/DDBJ whole genome shotgun (WGS) entry which is preliminary data.</text>
</comment>
<name>A0A7C6A6C6_DESAE</name>